<name>A0ACD5TN17_AVESA</name>
<dbReference type="Proteomes" id="UP001732700">
    <property type="component" value="Chromosome 1C"/>
</dbReference>
<evidence type="ECO:0000313" key="1">
    <source>
        <dbReference type="EnsemblPlants" id="AVESA.00010b.r2.1CG0088610.1.CDS.1"/>
    </source>
</evidence>
<accession>A0ACD5TN17</accession>
<proteinExistence type="predicted"/>
<protein>
    <submittedName>
        <fullName evidence="1">Uncharacterized protein</fullName>
    </submittedName>
</protein>
<evidence type="ECO:0000313" key="2">
    <source>
        <dbReference type="Proteomes" id="UP001732700"/>
    </source>
</evidence>
<organism evidence="1 2">
    <name type="scientific">Avena sativa</name>
    <name type="common">Oat</name>
    <dbReference type="NCBI Taxonomy" id="4498"/>
    <lineage>
        <taxon>Eukaryota</taxon>
        <taxon>Viridiplantae</taxon>
        <taxon>Streptophyta</taxon>
        <taxon>Embryophyta</taxon>
        <taxon>Tracheophyta</taxon>
        <taxon>Spermatophyta</taxon>
        <taxon>Magnoliopsida</taxon>
        <taxon>Liliopsida</taxon>
        <taxon>Poales</taxon>
        <taxon>Poaceae</taxon>
        <taxon>BOP clade</taxon>
        <taxon>Pooideae</taxon>
        <taxon>Poodae</taxon>
        <taxon>Poeae</taxon>
        <taxon>Poeae Chloroplast Group 1 (Aveneae type)</taxon>
        <taxon>Aveninae</taxon>
        <taxon>Avena</taxon>
    </lineage>
</organism>
<reference evidence="1" key="2">
    <citation type="submission" date="2025-09" db="UniProtKB">
        <authorList>
            <consortium name="EnsemblPlants"/>
        </authorList>
    </citation>
    <scope>IDENTIFICATION</scope>
</reference>
<reference evidence="1" key="1">
    <citation type="submission" date="2021-05" db="EMBL/GenBank/DDBJ databases">
        <authorList>
            <person name="Scholz U."/>
            <person name="Mascher M."/>
            <person name="Fiebig A."/>
        </authorList>
    </citation>
    <scope>NUCLEOTIDE SEQUENCE [LARGE SCALE GENOMIC DNA]</scope>
</reference>
<sequence>MPVVELGVWAIPLTLVFVPCRRIVVLLTRLQELYRSMTVPRLVITSREEDMWTRLARLNSMAFMM</sequence>
<keyword evidence="2" id="KW-1185">Reference proteome</keyword>
<dbReference type="EnsemblPlants" id="AVESA.00010b.r2.1CG0088610.1">
    <property type="protein sequence ID" value="AVESA.00010b.r2.1CG0088610.1.CDS.1"/>
    <property type="gene ID" value="AVESA.00010b.r2.1CG0088610"/>
</dbReference>